<dbReference type="RefSeq" id="WP_284327812.1">
    <property type="nucleotide sequence ID" value="NZ_BSUN01000001.1"/>
</dbReference>
<dbReference type="Gene3D" id="3.40.50.1820">
    <property type="entry name" value="alpha/beta hydrolase"/>
    <property type="match status" value="1"/>
</dbReference>
<protein>
    <submittedName>
        <fullName evidence="1">Uncharacterized protein</fullName>
    </submittedName>
</protein>
<proteinExistence type="predicted"/>
<reference evidence="2" key="1">
    <citation type="journal article" date="2019" name="Int. J. Syst. Evol. Microbiol.">
        <title>The Global Catalogue of Microorganisms (GCM) 10K type strain sequencing project: providing services to taxonomists for standard genome sequencing and annotation.</title>
        <authorList>
            <consortium name="The Broad Institute Genomics Platform"/>
            <consortium name="The Broad Institute Genome Sequencing Center for Infectious Disease"/>
            <person name="Wu L."/>
            <person name="Ma J."/>
        </authorList>
    </citation>
    <scope>NUCLEOTIDE SEQUENCE [LARGE SCALE GENOMIC DNA]</scope>
    <source>
        <strain evidence="2">NBRC 112299</strain>
    </source>
</reference>
<dbReference type="Proteomes" id="UP001157125">
    <property type="component" value="Unassembled WGS sequence"/>
</dbReference>
<evidence type="ECO:0000313" key="1">
    <source>
        <dbReference type="EMBL" id="GMA35188.1"/>
    </source>
</evidence>
<name>A0ABQ6IDK6_9MICO</name>
<evidence type="ECO:0000313" key="2">
    <source>
        <dbReference type="Proteomes" id="UP001157125"/>
    </source>
</evidence>
<keyword evidence="2" id="KW-1185">Reference proteome</keyword>
<dbReference type="EMBL" id="BSUN01000001">
    <property type="protein sequence ID" value="GMA35188.1"/>
    <property type="molecule type" value="Genomic_DNA"/>
</dbReference>
<dbReference type="SUPFAM" id="SSF53474">
    <property type="entry name" value="alpha/beta-Hydrolases"/>
    <property type="match status" value="1"/>
</dbReference>
<organism evidence="1 2">
    <name type="scientific">Demequina litorisediminis</name>
    <dbReference type="NCBI Taxonomy" id="1849022"/>
    <lineage>
        <taxon>Bacteria</taxon>
        <taxon>Bacillati</taxon>
        <taxon>Actinomycetota</taxon>
        <taxon>Actinomycetes</taxon>
        <taxon>Micrococcales</taxon>
        <taxon>Demequinaceae</taxon>
        <taxon>Demequina</taxon>
    </lineage>
</organism>
<accession>A0ABQ6IDK6</accession>
<dbReference type="InterPro" id="IPR029058">
    <property type="entry name" value="AB_hydrolase_fold"/>
</dbReference>
<comment type="caution">
    <text evidence="1">The sequence shown here is derived from an EMBL/GenBank/DDBJ whole genome shotgun (WGS) entry which is preliminary data.</text>
</comment>
<gene>
    <name evidence="1" type="ORF">GCM10025876_13920</name>
</gene>
<sequence length="89" mass="9656">MRLSQAIQSHDVGRGRGGVETALARYTGPALVVAVDSDRLYPLKNSIALDRGFAGSQGVKVVHSPWATTASWWNPVRLNAFISEFETSL</sequence>